<dbReference type="GO" id="GO:0005737">
    <property type="term" value="C:cytoplasm"/>
    <property type="evidence" value="ECO:0007669"/>
    <property type="project" value="UniProtKB-SubCell"/>
</dbReference>
<feature type="compositionally biased region" description="Basic and acidic residues" evidence="3">
    <location>
        <begin position="55"/>
        <end position="78"/>
    </location>
</feature>
<evidence type="ECO:0000256" key="3">
    <source>
        <dbReference type="SAM" id="MobiDB-lite"/>
    </source>
</evidence>
<evidence type="ECO:0000256" key="1">
    <source>
        <dbReference type="ARBA" id="ARBA00004496"/>
    </source>
</evidence>
<evidence type="ECO:0000313" key="5">
    <source>
        <dbReference type="Proteomes" id="UP000799439"/>
    </source>
</evidence>
<feature type="compositionally biased region" description="Polar residues" evidence="3">
    <location>
        <begin position="80"/>
        <end position="89"/>
    </location>
</feature>
<keyword evidence="2" id="KW-0963">Cytoplasm</keyword>
<protein>
    <recommendedName>
        <fullName evidence="6">Dynactin subunit 2</fullName>
    </recommendedName>
</protein>
<sequence length="415" mass="45352">MSPYCTDRFDDAPDIYESAEPADSAEQDGSAASQSASDSDDQTDPANTGISRTRLRPDQARDRFDTSRVDASKADFSDRVNAQKQTYIVSTRRRRKNRGPLIENDTSANEEGESSEDDTDESLARRIARINREIEEVRSALQRRDQAEPDGTPIDAQEKHGSSSPGEADITSLTRALSSLQTTQQQALSAHAQLSAHLFHPFVPRASSTSQETPTHSAPTEIDTTTLSRLATFDERLASLESSLGLDTSDKSPPPLIPTLTLLDKQLSLLTSPDAVPDLQAKLTSLRALTAAEPKQDPTATTEAEAPIAPHDLAQLRALYALLPTLQTLAPTVPLVLDRLRTLRGLHADAAGAKGMMDELDRRQGETEREIKAWREGLVAVEKAVVRAEEGFKVNVGEVEGWVRGLEERLKKNES</sequence>
<dbReference type="EMBL" id="ML996087">
    <property type="protein sequence ID" value="KAF2151852.1"/>
    <property type="molecule type" value="Genomic_DNA"/>
</dbReference>
<dbReference type="AlphaFoldDB" id="A0A9P4IXR7"/>
<dbReference type="GO" id="GO:0005869">
    <property type="term" value="C:dynactin complex"/>
    <property type="evidence" value="ECO:0007669"/>
    <property type="project" value="InterPro"/>
</dbReference>
<name>A0A9P4IXR7_9PEZI</name>
<dbReference type="Proteomes" id="UP000799439">
    <property type="component" value="Unassembled WGS sequence"/>
</dbReference>
<feature type="region of interest" description="Disordered" evidence="3">
    <location>
        <begin position="1"/>
        <end position="124"/>
    </location>
</feature>
<feature type="compositionally biased region" description="Low complexity" evidence="3">
    <location>
        <begin position="22"/>
        <end position="37"/>
    </location>
</feature>
<evidence type="ECO:0000256" key="2">
    <source>
        <dbReference type="ARBA" id="ARBA00022490"/>
    </source>
</evidence>
<dbReference type="OrthoDB" id="4977at2759"/>
<dbReference type="Pfam" id="PF04912">
    <property type="entry name" value="Dynamitin"/>
    <property type="match status" value="1"/>
</dbReference>
<proteinExistence type="predicted"/>
<dbReference type="InterPro" id="IPR028133">
    <property type="entry name" value="Dynamitin"/>
</dbReference>
<accession>A0A9P4IXR7</accession>
<evidence type="ECO:0000313" key="4">
    <source>
        <dbReference type="EMBL" id="KAF2151852.1"/>
    </source>
</evidence>
<reference evidence="4" key="1">
    <citation type="journal article" date="2020" name="Stud. Mycol.">
        <title>101 Dothideomycetes genomes: a test case for predicting lifestyles and emergence of pathogens.</title>
        <authorList>
            <person name="Haridas S."/>
            <person name="Albert R."/>
            <person name="Binder M."/>
            <person name="Bloem J."/>
            <person name="Labutti K."/>
            <person name="Salamov A."/>
            <person name="Andreopoulos B."/>
            <person name="Baker S."/>
            <person name="Barry K."/>
            <person name="Bills G."/>
            <person name="Bluhm B."/>
            <person name="Cannon C."/>
            <person name="Castanera R."/>
            <person name="Culley D."/>
            <person name="Daum C."/>
            <person name="Ezra D."/>
            <person name="Gonzalez J."/>
            <person name="Henrissat B."/>
            <person name="Kuo A."/>
            <person name="Liang C."/>
            <person name="Lipzen A."/>
            <person name="Lutzoni F."/>
            <person name="Magnuson J."/>
            <person name="Mondo S."/>
            <person name="Nolan M."/>
            <person name="Ohm R."/>
            <person name="Pangilinan J."/>
            <person name="Park H.-J."/>
            <person name="Ramirez L."/>
            <person name="Alfaro M."/>
            <person name="Sun H."/>
            <person name="Tritt A."/>
            <person name="Yoshinaga Y."/>
            <person name="Zwiers L.-H."/>
            <person name="Turgeon B."/>
            <person name="Goodwin S."/>
            <person name="Spatafora J."/>
            <person name="Crous P."/>
            <person name="Grigoriev I."/>
        </authorList>
    </citation>
    <scope>NUCLEOTIDE SEQUENCE</scope>
    <source>
        <strain evidence="4">CBS 260.36</strain>
    </source>
</reference>
<feature type="region of interest" description="Disordered" evidence="3">
    <location>
        <begin position="139"/>
        <end position="169"/>
    </location>
</feature>
<evidence type="ECO:0008006" key="6">
    <source>
        <dbReference type="Google" id="ProtNLM"/>
    </source>
</evidence>
<dbReference type="GO" id="GO:0007017">
    <property type="term" value="P:microtubule-based process"/>
    <property type="evidence" value="ECO:0007669"/>
    <property type="project" value="InterPro"/>
</dbReference>
<dbReference type="PANTHER" id="PTHR15346">
    <property type="entry name" value="DYNACTIN SUBUNIT"/>
    <property type="match status" value="1"/>
</dbReference>
<feature type="compositionally biased region" description="Acidic residues" evidence="3">
    <location>
        <begin position="108"/>
        <end position="121"/>
    </location>
</feature>
<keyword evidence="5" id="KW-1185">Reference proteome</keyword>
<comment type="caution">
    <text evidence="4">The sequence shown here is derived from an EMBL/GenBank/DDBJ whole genome shotgun (WGS) entry which is preliminary data.</text>
</comment>
<feature type="region of interest" description="Disordered" evidence="3">
    <location>
        <begin position="206"/>
        <end position="227"/>
    </location>
</feature>
<gene>
    <name evidence="4" type="ORF">K461DRAFT_268956</name>
</gene>
<comment type="subcellular location">
    <subcellularLocation>
        <location evidence="1">Cytoplasm</location>
    </subcellularLocation>
</comment>
<organism evidence="4 5">
    <name type="scientific">Myriangium duriaei CBS 260.36</name>
    <dbReference type="NCBI Taxonomy" id="1168546"/>
    <lineage>
        <taxon>Eukaryota</taxon>
        <taxon>Fungi</taxon>
        <taxon>Dikarya</taxon>
        <taxon>Ascomycota</taxon>
        <taxon>Pezizomycotina</taxon>
        <taxon>Dothideomycetes</taxon>
        <taxon>Dothideomycetidae</taxon>
        <taxon>Myriangiales</taxon>
        <taxon>Myriangiaceae</taxon>
        <taxon>Myriangium</taxon>
    </lineage>
</organism>